<evidence type="ECO:0000313" key="1">
    <source>
        <dbReference type="EMBL" id="JAD79240.1"/>
    </source>
</evidence>
<reference evidence="1" key="2">
    <citation type="journal article" date="2015" name="Data Brief">
        <title>Shoot transcriptome of the giant reed, Arundo donax.</title>
        <authorList>
            <person name="Barrero R.A."/>
            <person name="Guerrero F.D."/>
            <person name="Moolhuijzen P."/>
            <person name="Goolsby J.A."/>
            <person name="Tidwell J."/>
            <person name="Bellgard S.E."/>
            <person name="Bellgard M.I."/>
        </authorList>
    </citation>
    <scope>NUCLEOTIDE SEQUENCE</scope>
    <source>
        <tissue evidence="1">Shoot tissue taken approximately 20 cm above the soil surface</tissue>
    </source>
</reference>
<dbReference type="AlphaFoldDB" id="A0A0A9D0S7"/>
<organism evidence="1">
    <name type="scientific">Arundo donax</name>
    <name type="common">Giant reed</name>
    <name type="synonym">Donax arundinaceus</name>
    <dbReference type="NCBI Taxonomy" id="35708"/>
    <lineage>
        <taxon>Eukaryota</taxon>
        <taxon>Viridiplantae</taxon>
        <taxon>Streptophyta</taxon>
        <taxon>Embryophyta</taxon>
        <taxon>Tracheophyta</taxon>
        <taxon>Spermatophyta</taxon>
        <taxon>Magnoliopsida</taxon>
        <taxon>Liliopsida</taxon>
        <taxon>Poales</taxon>
        <taxon>Poaceae</taxon>
        <taxon>PACMAD clade</taxon>
        <taxon>Arundinoideae</taxon>
        <taxon>Arundineae</taxon>
        <taxon>Arundo</taxon>
    </lineage>
</organism>
<proteinExistence type="predicted"/>
<sequence length="142" mass="14700">MFASKDSSANRVSATWRYNSTFLALTRSSSAIQSTRFGRSSSFHSSMGGTGSPFLGLTDSSLSSAFFAFPSTALASAGTKCASASAVRSATSAHIGSDMSSPYIWYLTSPFLRGNEVTLGGGRAGTGLAAASAWARMSSRPR</sequence>
<accession>A0A0A9D0S7</accession>
<name>A0A0A9D0S7_ARUDO</name>
<dbReference type="EMBL" id="GBRH01218655">
    <property type="protein sequence ID" value="JAD79240.1"/>
    <property type="molecule type" value="Transcribed_RNA"/>
</dbReference>
<protein>
    <submittedName>
        <fullName evidence="1">Uncharacterized protein</fullName>
    </submittedName>
</protein>
<reference evidence="1" key="1">
    <citation type="submission" date="2014-09" db="EMBL/GenBank/DDBJ databases">
        <authorList>
            <person name="Magalhaes I.L.F."/>
            <person name="Oliveira U."/>
            <person name="Santos F.R."/>
            <person name="Vidigal T.H.D.A."/>
            <person name="Brescovit A.D."/>
            <person name="Santos A.J."/>
        </authorList>
    </citation>
    <scope>NUCLEOTIDE SEQUENCE</scope>
    <source>
        <tissue evidence="1">Shoot tissue taken approximately 20 cm above the soil surface</tissue>
    </source>
</reference>